<keyword evidence="3" id="KW-1185">Reference proteome</keyword>
<evidence type="ECO:0000256" key="1">
    <source>
        <dbReference type="SAM" id="MobiDB-lite"/>
    </source>
</evidence>
<dbReference type="InterPro" id="IPR025322">
    <property type="entry name" value="PADRE_dom"/>
</dbReference>
<feature type="region of interest" description="Disordered" evidence="1">
    <location>
        <begin position="124"/>
        <end position="145"/>
    </location>
</feature>
<sequence length="212" mass="23524">MGGCLSSQSDDRSISRHQKPSANVVSAAGELRQYPLPVTASEILRSQTTSSPHDSFFLCNSDRLYFNDYIPSLNPEDELEPAQIYFILPKTKLQYRLAAVDLAALAVKASIALDQINASNRRRKRKTRISPVLASENDKQDRQFNQTVNNRVVMTGNNNNNINGSKASAGLGISRSGSVRKLTRYSSRRAKLAVRSFRNKLTTIYEGTQASN</sequence>
<dbReference type="EMBL" id="JAVIJP010000017">
    <property type="protein sequence ID" value="KAL3639854.1"/>
    <property type="molecule type" value="Genomic_DNA"/>
</dbReference>
<reference evidence="3" key="1">
    <citation type="journal article" date="2024" name="IScience">
        <title>Strigolactones Initiate the Formation of Haustorium-like Structures in Castilleja.</title>
        <authorList>
            <person name="Buerger M."/>
            <person name="Peterson D."/>
            <person name="Chory J."/>
        </authorList>
    </citation>
    <scope>NUCLEOTIDE SEQUENCE [LARGE SCALE GENOMIC DNA]</scope>
</reference>
<dbReference type="PANTHER" id="PTHR33052">
    <property type="entry name" value="DUF4228 DOMAIN PROTEIN-RELATED"/>
    <property type="match status" value="1"/>
</dbReference>
<evidence type="ECO:0000313" key="3">
    <source>
        <dbReference type="Proteomes" id="UP001632038"/>
    </source>
</evidence>
<dbReference type="AlphaFoldDB" id="A0ABD3DDD2"/>
<gene>
    <name evidence="2" type="ORF">CASFOL_014822</name>
</gene>
<dbReference type="Pfam" id="PF14009">
    <property type="entry name" value="PADRE"/>
    <property type="match status" value="1"/>
</dbReference>
<organism evidence="2 3">
    <name type="scientific">Castilleja foliolosa</name>
    <dbReference type="NCBI Taxonomy" id="1961234"/>
    <lineage>
        <taxon>Eukaryota</taxon>
        <taxon>Viridiplantae</taxon>
        <taxon>Streptophyta</taxon>
        <taxon>Embryophyta</taxon>
        <taxon>Tracheophyta</taxon>
        <taxon>Spermatophyta</taxon>
        <taxon>Magnoliopsida</taxon>
        <taxon>eudicotyledons</taxon>
        <taxon>Gunneridae</taxon>
        <taxon>Pentapetalae</taxon>
        <taxon>asterids</taxon>
        <taxon>lamiids</taxon>
        <taxon>Lamiales</taxon>
        <taxon>Orobanchaceae</taxon>
        <taxon>Pedicularideae</taxon>
        <taxon>Castillejinae</taxon>
        <taxon>Castilleja</taxon>
    </lineage>
</organism>
<evidence type="ECO:0000313" key="2">
    <source>
        <dbReference type="EMBL" id="KAL3639854.1"/>
    </source>
</evidence>
<name>A0ABD3DDD2_9LAMI</name>
<dbReference type="Proteomes" id="UP001632038">
    <property type="component" value="Unassembled WGS sequence"/>
</dbReference>
<comment type="caution">
    <text evidence="2">The sequence shown here is derived from an EMBL/GenBank/DDBJ whole genome shotgun (WGS) entry which is preliminary data.</text>
</comment>
<accession>A0ABD3DDD2</accession>
<proteinExistence type="predicted"/>
<feature type="region of interest" description="Disordered" evidence="1">
    <location>
        <begin position="1"/>
        <end position="25"/>
    </location>
</feature>
<protein>
    <submittedName>
        <fullName evidence="2">Uncharacterized protein</fullName>
    </submittedName>
</protein>